<dbReference type="Proteomes" id="UP000325055">
    <property type="component" value="Unassembled WGS sequence"/>
</dbReference>
<evidence type="ECO:0000256" key="5">
    <source>
        <dbReference type="ARBA" id="ARBA00022989"/>
    </source>
</evidence>
<gene>
    <name evidence="8" type="ORF">F2Y86_07955</name>
</gene>
<evidence type="ECO:0008006" key="10">
    <source>
        <dbReference type="Google" id="ProtNLM"/>
    </source>
</evidence>
<feature type="transmembrane region" description="Helical" evidence="7">
    <location>
        <begin position="293"/>
        <end position="312"/>
    </location>
</feature>
<reference evidence="8 9" key="1">
    <citation type="journal article" date="2019" name="Nat. Med.">
        <title>A library of human gut bacterial isolates paired with longitudinal multiomics data enables mechanistic microbiome research.</title>
        <authorList>
            <person name="Poyet M."/>
            <person name="Groussin M."/>
            <person name="Gibbons S.M."/>
            <person name="Avila-Pacheco J."/>
            <person name="Jiang X."/>
            <person name="Kearney S.M."/>
            <person name="Perrotta A.R."/>
            <person name="Berdy B."/>
            <person name="Zhao S."/>
            <person name="Lieberman T.D."/>
            <person name="Swanson P.K."/>
            <person name="Smith M."/>
            <person name="Roesemann S."/>
            <person name="Alexander J.E."/>
            <person name="Rich S.A."/>
            <person name="Livny J."/>
            <person name="Vlamakis H."/>
            <person name="Clish C."/>
            <person name="Bullock K."/>
            <person name="Deik A."/>
            <person name="Scott J."/>
            <person name="Pierce K.A."/>
            <person name="Xavier R.J."/>
            <person name="Alm E.J."/>
        </authorList>
    </citation>
    <scope>NUCLEOTIDE SEQUENCE [LARGE SCALE GENOMIC DNA]</scope>
    <source>
        <strain evidence="8 9">BIOML-A7</strain>
    </source>
</reference>
<feature type="transmembrane region" description="Helical" evidence="7">
    <location>
        <begin position="145"/>
        <end position="168"/>
    </location>
</feature>
<feature type="transmembrane region" description="Helical" evidence="7">
    <location>
        <begin position="254"/>
        <end position="273"/>
    </location>
</feature>
<evidence type="ECO:0000256" key="7">
    <source>
        <dbReference type="SAM" id="Phobius"/>
    </source>
</evidence>
<evidence type="ECO:0000256" key="2">
    <source>
        <dbReference type="ARBA" id="ARBA00007430"/>
    </source>
</evidence>
<dbReference type="GO" id="GO:0005886">
    <property type="term" value="C:plasma membrane"/>
    <property type="evidence" value="ECO:0007669"/>
    <property type="project" value="UniProtKB-SubCell"/>
</dbReference>
<evidence type="ECO:0000256" key="3">
    <source>
        <dbReference type="ARBA" id="ARBA00022475"/>
    </source>
</evidence>
<comment type="subcellular location">
    <subcellularLocation>
        <location evidence="1">Cell membrane</location>
        <topology evidence="1">Multi-pass membrane protein</topology>
    </subcellularLocation>
</comment>
<keyword evidence="3" id="KW-1003">Cell membrane</keyword>
<feature type="transmembrane region" description="Helical" evidence="7">
    <location>
        <begin position="180"/>
        <end position="196"/>
    </location>
</feature>
<sequence length="453" mass="51845">MNYVKQKLKQIGIDASIAYSSGGRIVQGLTGLGSIYFIGTFLSAQEQGYYFTFSSLLALQVFFELGLHNVITQFAAHENAHLTYDSDYNAMGPNEYASRLASILRLSTKIFAWISTLFWIVITIAGYYFFSHSSARIEDCHIDWMLPWILLSFLSSINLFLSPVYAIVMGLKRVKEISKIRFLQSIFMPLSVWLGLILGIKLYALALSSLVSVVIGLIYLNKQHIICQLKKIWKLQSSYTVSYKNEIFPLQWKVALSWVSGYFIYQLFNPILFHYVGAEVAGQMGMTMQVVNAIQAFAFSWMSTKIPIYSTYIAQRRYELLDILFQKTLKQMLSVCLVIIILFLVTLQYIDVFFPFRISNRFISGMPLYLLCFSIISNQILSSYANYLRCYKREPLVVMSVIIAALCAVSAFVCTSNFGMTGLVCGYTVIISFIELPWAYAIYKNKKREWQQL</sequence>
<evidence type="ECO:0000313" key="9">
    <source>
        <dbReference type="Proteomes" id="UP000325055"/>
    </source>
</evidence>
<dbReference type="PANTHER" id="PTHR30250">
    <property type="entry name" value="PST FAMILY PREDICTED COLANIC ACID TRANSPORTER"/>
    <property type="match status" value="1"/>
</dbReference>
<feature type="transmembrane region" description="Helical" evidence="7">
    <location>
        <begin position="332"/>
        <end position="350"/>
    </location>
</feature>
<comment type="caution">
    <text evidence="8">The sequence shown here is derived from an EMBL/GenBank/DDBJ whole genome shotgun (WGS) entry which is preliminary data.</text>
</comment>
<feature type="transmembrane region" description="Helical" evidence="7">
    <location>
        <begin position="362"/>
        <end position="384"/>
    </location>
</feature>
<dbReference type="EMBL" id="VVYW01000006">
    <property type="protein sequence ID" value="KAA5409633.1"/>
    <property type="molecule type" value="Genomic_DNA"/>
</dbReference>
<organism evidence="8 9">
    <name type="scientific">Bacteroides cellulosilyticus</name>
    <dbReference type="NCBI Taxonomy" id="246787"/>
    <lineage>
        <taxon>Bacteria</taxon>
        <taxon>Pseudomonadati</taxon>
        <taxon>Bacteroidota</taxon>
        <taxon>Bacteroidia</taxon>
        <taxon>Bacteroidales</taxon>
        <taxon>Bacteroidaceae</taxon>
        <taxon>Bacteroides</taxon>
    </lineage>
</organism>
<feature type="transmembrane region" description="Helical" evidence="7">
    <location>
        <begin position="110"/>
        <end position="130"/>
    </location>
</feature>
<proteinExistence type="inferred from homology"/>
<dbReference type="AlphaFoldDB" id="A0A5M6AB08"/>
<evidence type="ECO:0000313" key="8">
    <source>
        <dbReference type="EMBL" id="KAA5409633.1"/>
    </source>
</evidence>
<evidence type="ECO:0000256" key="1">
    <source>
        <dbReference type="ARBA" id="ARBA00004651"/>
    </source>
</evidence>
<feature type="transmembrane region" description="Helical" evidence="7">
    <location>
        <begin position="202"/>
        <end position="221"/>
    </location>
</feature>
<name>A0A5M6AB08_9BACE</name>
<evidence type="ECO:0000256" key="6">
    <source>
        <dbReference type="ARBA" id="ARBA00023136"/>
    </source>
</evidence>
<dbReference type="PANTHER" id="PTHR30250:SF10">
    <property type="entry name" value="LIPOPOLYSACCHARIDE BIOSYNTHESIS PROTEIN WZXC"/>
    <property type="match status" value="1"/>
</dbReference>
<accession>A0A5M6AB08</accession>
<keyword evidence="5 7" id="KW-1133">Transmembrane helix</keyword>
<dbReference type="RefSeq" id="WP_149949628.1">
    <property type="nucleotide sequence ID" value="NZ_RCXI01000006.1"/>
</dbReference>
<comment type="similarity">
    <text evidence="2">Belongs to the polysaccharide synthase family.</text>
</comment>
<dbReference type="InterPro" id="IPR050833">
    <property type="entry name" value="Poly_Biosynth_Transport"/>
</dbReference>
<feature type="transmembrane region" description="Helical" evidence="7">
    <location>
        <begin position="396"/>
        <end position="413"/>
    </location>
</feature>
<keyword evidence="6 7" id="KW-0472">Membrane</keyword>
<evidence type="ECO:0000256" key="4">
    <source>
        <dbReference type="ARBA" id="ARBA00022692"/>
    </source>
</evidence>
<protein>
    <recommendedName>
        <fullName evidence="10">Polysaccharide biosynthesis protein</fullName>
    </recommendedName>
</protein>
<feature type="transmembrane region" description="Helical" evidence="7">
    <location>
        <begin position="419"/>
        <end position="443"/>
    </location>
</feature>
<keyword evidence="4 7" id="KW-0812">Transmembrane</keyword>